<dbReference type="EMBL" id="DTDJ01000036">
    <property type="protein sequence ID" value="HGL17784.1"/>
    <property type="molecule type" value="Genomic_DNA"/>
</dbReference>
<reference evidence="1" key="1">
    <citation type="journal article" date="2020" name="mSystems">
        <title>Genome- and Community-Level Interaction Insights into Carbon Utilization and Element Cycling Functions of Hydrothermarchaeota in Hydrothermal Sediment.</title>
        <authorList>
            <person name="Zhou Z."/>
            <person name="Liu Y."/>
            <person name="Xu W."/>
            <person name="Pan J."/>
            <person name="Luo Z.H."/>
            <person name="Li M."/>
        </authorList>
    </citation>
    <scope>NUCLEOTIDE SEQUENCE [LARGE SCALE GENOMIC DNA]</scope>
    <source>
        <strain evidence="1">SpSt-69</strain>
    </source>
</reference>
<comment type="caution">
    <text evidence="1">The sequence shown here is derived from an EMBL/GenBank/DDBJ whole genome shotgun (WGS) entry which is preliminary data.</text>
</comment>
<protein>
    <submittedName>
        <fullName evidence="1">Uncharacterized protein</fullName>
    </submittedName>
</protein>
<accession>A0A7V3ZY49</accession>
<gene>
    <name evidence="1" type="ORF">ENU66_05625</name>
</gene>
<dbReference type="InterPro" id="IPR046070">
    <property type="entry name" value="DUF6029"/>
</dbReference>
<proteinExistence type="predicted"/>
<dbReference type="AlphaFoldDB" id="A0A7V3ZY49"/>
<evidence type="ECO:0000313" key="1">
    <source>
        <dbReference type="EMBL" id="HGL17784.1"/>
    </source>
</evidence>
<name>A0A7V3ZY49_UNCW3</name>
<organism evidence="1">
    <name type="scientific">candidate division WOR-3 bacterium</name>
    <dbReference type="NCBI Taxonomy" id="2052148"/>
    <lineage>
        <taxon>Bacteria</taxon>
        <taxon>Bacteria division WOR-3</taxon>
    </lineage>
</organism>
<dbReference type="Pfam" id="PF19494">
    <property type="entry name" value="DUF6029"/>
    <property type="match status" value="1"/>
</dbReference>
<sequence length="460" mass="53082">MRLLFALLVQFNFSLNGDYLLDRKSLDEHVLAFGNFQHSFSNFLIFSDFIIQQPSHWDKGLLVLRPGFSFKNDFVELKLLNFQHQFQRGLVFSQVSDFQFRRLRYIRGVEIVGKHSGVGLTLLSGHLASYDYDNFLFFLTNDTIDVVRGLNLTCEREKIDIEATYIRLNRKNMPESASFQEIYGFRSEISLKPIRFEINLGRKWGVDPIIYSRIKGLGVNANLMVNFNSFNISLSGAYYDSINFWNYNLPPVITESELLPEAGYADKGLSLLCTYGVSDYYFELQLASIVNLKDNSILNPTYGKAFQEGYLKFNGIFNGIPLNLKGAREKYLRVEPEYQTLLSYYLEAHSEFNFKVPIEFGFKIARNQEDSKKYWMAEFNSGLNLFENLSASFQIECSTERIPRYNNENFWATFEVIYRFENGSFSLSYGKKRGGLVCSGGMCRILPSFDGLKLGLNIGY</sequence>